<evidence type="ECO:0000259" key="2">
    <source>
        <dbReference type="Pfam" id="PF12804"/>
    </source>
</evidence>
<proteinExistence type="predicted"/>
<dbReference type="Gene3D" id="3.30.200.20">
    <property type="entry name" value="Phosphorylase Kinase, domain 1"/>
    <property type="match status" value="1"/>
</dbReference>
<evidence type="ECO:0000313" key="4">
    <source>
        <dbReference type="Proteomes" id="UP000051445"/>
    </source>
</evidence>
<dbReference type="SUPFAM" id="SSF46785">
    <property type="entry name" value="Winged helix' DNA-binding domain"/>
    <property type="match status" value="1"/>
</dbReference>
<keyword evidence="3" id="KW-0418">Kinase</keyword>
<dbReference type="Gene3D" id="3.90.1200.10">
    <property type="match status" value="1"/>
</dbReference>
<keyword evidence="3" id="KW-0548">Nucleotidyltransferase</keyword>
<feature type="domain" description="MobA-like NTP transferase" evidence="2">
    <location>
        <begin position="61"/>
        <end position="161"/>
    </location>
</feature>
<evidence type="ECO:0000259" key="1">
    <source>
        <dbReference type="Pfam" id="PF01636"/>
    </source>
</evidence>
<sequence>MQLKLRNPDITQRELAKELGMSLGKTNHVLNELKQTGLVDAQFALTSTGREYITSHHPQQAVILAAGFGMRMVPINTEEPKGLLEVNQEPLIERLIKQLHSKNIRKIYIVVGFMKEHYEYLIDKYDVQLIVNPHYHEWNNIYSLYLAKEHLNNSYVVPCDIWLKNNPFSEVEDQPWYMFSDHQHEDSHWKVTNRGTIKYVGAGGNKMVGIAYLNAETGNRVKQELDKRISQQSRLDEFWESLLIGGDRFKLNSYLIKDNQFAEINSYEELRNLDSNSDHLRNDAIQAIVNTLGVKNTEIHDIRVLKKGMTNRSFIFDCQGDQYIMRIPGAGTKELINRQQEYDVYQVIKDLPYVEQTLYLNPENGYKLTKFIKHSHNCDPNNWKEVQQSMRLLNKMHASHLKVDHTFDLRAQINMYEKLRKAPSAYRDYAGVKRRIDQLLNYVDQLDKDWTLCHIDANADNFVFDRNGNEFLIDWEYAGMQDPDVDVAMFAIYSMYNQEQIDHLIDIYFGKSTSQQNKIKIYAYIAICGLLWSNWCEYKQSLGLDFGEYSLAQYRYAKEYSKKVLKYLKG</sequence>
<dbReference type="Gene3D" id="3.90.550.10">
    <property type="entry name" value="Spore Coat Polysaccharide Biosynthesis Protein SpsA, Chain A"/>
    <property type="match status" value="1"/>
</dbReference>
<dbReference type="Proteomes" id="UP000051445">
    <property type="component" value="Unassembled WGS sequence"/>
</dbReference>
<keyword evidence="4" id="KW-1185">Reference proteome</keyword>
<dbReference type="InterPro" id="IPR002575">
    <property type="entry name" value="Aminoglycoside_PTrfase"/>
</dbReference>
<feature type="domain" description="Aminoglycoside phosphotransferase" evidence="1">
    <location>
        <begin position="301"/>
        <end position="495"/>
    </location>
</feature>
<dbReference type="InterPro" id="IPR036388">
    <property type="entry name" value="WH-like_DNA-bd_sf"/>
</dbReference>
<dbReference type="EMBL" id="AZER01000024">
    <property type="protein sequence ID" value="KRL26188.1"/>
    <property type="molecule type" value="Genomic_DNA"/>
</dbReference>
<accession>A0A0R1P2B2</accession>
<evidence type="ECO:0000313" key="3">
    <source>
        <dbReference type="EMBL" id="KRL26188.1"/>
    </source>
</evidence>
<comment type="caution">
    <text evidence="3">The sequence shown here is derived from an EMBL/GenBank/DDBJ whole genome shotgun (WGS) entry which is preliminary data.</text>
</comment>
<gene>
    <name evidence="3" type="ORF">FD27_GL001326</name>
</gene>
<dbReference type="Pfam" id="PF12804">
    <property type="entry name" value="NTP_transf_3"/>
    <property type="match status" value="1"/>
</dbReference>
<dbReference type="AlphaFoldDB" id="A0A0R1P2B2"/>
<protein>
    <submittedName>
        <fullName evidence="3">CTP phosphocholine cytidylyltransferase choline kinase</fullName>
    </submittedName>
</protein>
<dbReference type="SUPFAM" id="SSF53448">
    <property type="entry name" value="Nucleotide-diphospho-sugar transferases"/>
    <property type="match status" value="1"/>
</dbReference>
<reference evidence="3 4" key="1">
    <citation type="journal article" date="2015" name="Genome Announc.">
        <title>Expanding the biotechnology potential of lactobacilli through comparative genomics of 213 strains and associated genera.</title>
        <authorList>
            <person name="Sun Z."/>
            <person name="Harris H.M."/>
            <person name="McCann A."/>
            <person name="Guo C."/>
            <person name="Argimon S."/>
            <person name="Zhang W."/>
            <person name="Yang X."/>
            <person name="Jeffery I.B."/>
            <person name="Cooney J.C."/>
            <person name="Kagawa T.F."/>
            <person name="Liu W."/>
            <person name="Song Y."/>
            <person name="Salvetti E."/>
            <person name="Wrobel A."/>
            <person name="Rasinkangas P."/>
            <person name="Parkhill J."/>
            <person name="Rea M.C."/>
            <person name="O'Sullivan O."/>
            <person name="Ritari J."/>
            <person name="Douillard F.P."/>
            <person name="Paul Ross R."/>
            <person name="Yang R."/>
            <person name="Briner A.E."/>
            <person name="Felis G.E."/>
            <person name="de Vos W.M."/>
            <person name="Barrangou R."/>
            <person name="Klaenhammer T.R."/>
            <person name="Caufield P.W."/>
            <person name="Cui Y."/>
            <person name="Zhang H."/>
            <person name="O'Toole P.W."/>
        </authorList>
    </citation>
    <scope>NUCLEOTIDE SEQUENCE [LARGE SCALE GENOMIC DNA]</scope>
    <source>
        <strain evidence="3 4">DSM 13145</strain>
    </source>
</reference>
<dbReference type="CDD" id="cd05151">
    <property type="entry name" value="ChoK-like"/>
    <property type="match status" value="1"/>
</dbReference>
<dbReference type="InterPro" id="IPR011009">
    <property type="entry name" value="Kinase-like_dom_sf"/>
</dbReference>
<name>A0A0R1P2B2_9LACO</name>
<dbReference type="PATRIC" id="fig|1423746.3.peg.1351"/>
<dbReference type="Pfam" id="PF13412">
    <property type="entry name" value="HTH_24"/>
    <property type="match status" value="1"/>
</dbReference>
<dbReference type="PANTHER" id="PTHR40086:SF1">
    <property type="entry name" value="CELL CYCLE REGULATOR CCRZ"/>
    <property type="match status" value="1"/>
</dbReference>
<dbReference type="InterPro" id="IPR029044">
    <property type="entry name" value="Nucleotide-diphossugar_trans"/>
</dbReference>
<dbReference type="SUPFAM" id="SSF56112">
    <property type="entry name" value="Protein kinase-like (PK-like)"/>
    <property type="match status" value="1"/>
</dbReference>
<dbReference type="CDD" id="cd02523">
    <property type="entry name" value="PC_cytidylyltransferase"/>
    <property type="match status" value="1"/>
</dbReference>
<dbReference type="STRING" id="1423746.FD27_GL001326"/>
<dbReference type="Gene3D" id="1.10.10.10">
    <property type="entry name" value="Winged helix-like DNA-binding domain superfamily/Winged helix DNA-binding domain"/>
    <property type="match status" value="1"/>
</dbReference>
<dbReference type="GO" id="GO:0016779">
    <property type="term" value="F:nucleotidyltransferase activity"/>
    <property type="evidence" value="ECO:0007669"/>
    <property type="project" value="UniProtKB-KW"/>
</dbReference>
<dbReference type="GO" id="GO:0016301">
    <property type="term" value="F:kinase activity"/>
    <property type="evidence" value="ECO:0007669"/>
    <property type="project" value="UniProtKB-KW"/>
</dbReference>
<dbReference type="PANTHER" id="PTHR40086">
    <property type="entry name" value="PHOSPHOTRANSFERASE YTMP-RELATED"/>
    <property type="match status" value="1"/>
</dbReference>
<dbReference type="InterPro" id="IPR052077">
    <property type="entry name" value="CcrZ_PhaseVar_Mediator"/>
</dbReference>
<keyword evidence="3" id="KW-0808">Transferase</keyword>
<dbReference type="Pfam" id="PF01636">
    <property type="entry name" value="APH"/>
    <property type="match status" value="1"/>
</dbReference>
<dbReference type="InterPro" id="IPR036390">
    <property type="entry name" value="WH_DNA-bd_sf"/>
</dbReference>
<organism evidence="3 4">
    <name type="scientific">Limosilactobacillus frumenti DSM 13145</name>
    <dbReference type="NCBI Taxonomy" id="1423746"/>
    <lineage>
        <taxon>Bacteria</taxon>
        <taxon>Bacillati</taxon>
        <taxon>Bacillota</taxon>
        <taxon>Bacilli</taxon>
        <taxon>Lactobacillales</taxon>
        <taxon>Lactobacillaceae</taxon>
        <taxon>Limosilactobacillus</taxon>
    </lineage>
</organism>
<dbReference type="InterPro" id="IPR025877">
    <property type="entry name" value="MobA-like_NTP_Trfase"/>
</dbReference>